<dbReference type="RefSeq" id="WP_154380871.1">
    <property type="nucleotide sequence ID" value="NZ_WKJK01000013.1"/>
</dbReference>
<dbReference type="PANTHER" id="PTHR48020">
    <property type="entry name" value="PROTON MYO-INOSITOL COTRANSPORTER"/>
    <property type="match status" value="1"/>
</dbReference>
<dbReference type="AlphaFoldDB" id="A0A6I2L8F9"/>
<dbReference type="Gene3D" id="1.20.1250.20">
    <property type="entry name" value="MFS general substrate transporter like domains"/>
    <property type="match status" value="2"/>
</dbReference>
<dbReference type="InterPro" id="IPR036259">
    <property type="entry name" value="MFS_trans_sf"/>
</dbReference>
<dbReference type="InterPro" id="IPR005829">
    <property type="entry name" value="Sugar_transporter_CS"/>
</dbReference>
<evidence type="ECO:0000313" key="9">
    <source>
        <dbReference type="EMBL" id="MRW92966.1"/>
    </source>
</evidence>
<dbReference type="GO" id="GO:0022857">
    <property type="term" value="F:transmembrane transporter activity"/>
    <property type="evidence" value="ECO:0007669"/>
    <property type="project" value="InterPro"/>
</dbReference>
<dbReference type="GO" id="GO:0016020">
    <property type="term" value="C:membrane"/>
    <property type="evidence" value="ECO:0007669"/>
    <property type="project" value="UniProtKB-SubCell"/>
</dbReference>
<proteinExistence type="inferred from homology"/>
<feature type="domain" description="Major facilitator superfamily (MFS) profile" evidence="8">
    <location>
        <begin position="13"/>
        <end position="563"/>
    </location>
</feature>
<reference evidence="9 10" key="1">
    <citation type="submission" date="2019-11" db="EMBL/GenBank/DDBJ databases">
        <title>Novel species isolated from a subtropical stream in China.</title>
        <authorList>
            <person name="Lu H."/>
        </authorList>
    </citation>
    <scope>NUCLEOTIDE SEQUENCE [LARGE SCALE GENOMIC DNA]</scope>
    <source>
        <strain evidence="9 10">FT80W</strain>
    </source>
</reference>
<evidence type="ECO:0000256" key="3">
    <source>
        <dbReference type="ARBA" id="ARBA00022448"/>
    </source>
</evidence>
<evidence type="ECO:0000256" key="6">
    <source>
        <dbReference type="ARBA" id="ARBA00023136"/>
    </source>
</evidence>
<feature type="transmembrane region" description="Helical" evidence="7">
    <location>
        <begin position="312"/>
        <end position="329"/>
    </location>
</feature>
<dbReference type="SUPFAM" id="SSF103473">
    <property type="entry name" value="MFS general substrate transporter"/>
    <property type="match status" value="1"/>
</dbReference>
<feature type="transmembrane region" description="Helical" evidence="7">
    <location>
        <begin position="336"/>
        <end position="356"/>
    </location>
</feature>
<feature type="transmembrane region" description="Helical" evidence="7">
    <location>
        <begin position="185"/>
        <end position="208"/>
    </location>
</feature>
<evidence type="ECO:0000256" key="4">
    <source>
        <dbReference type="ARBA" id="ARBA00022692"/>
    </source>
</evidence>
<comment type="subcellular location">
    <subcellularLocation>
        <location evidence="1">Membrane</location>
        <topology evidence="1">Multi-pass membrane protein</topology>
    </subcellularLocation>
</comment>
<gene>
    <name evidence="9" type="ORF">GJ699_23485</name>
</gene>
<dbReference type="PROSITE" id="PS00216">
    <property type="entry name" value="SUGAR_TRANSPORT_1"/>
    <property type="match status" value="1"/>
</dbReference>
<feature type="transmembrane region" description="Helical" evidence="7">
    <location>
        <begin position="55"/>
        <end position="75"/>
    </location>
</feature>
<keyword evidence="6 7" id="KW-0472">Membrane</keyword>
<evidence type="ECO:0000259" key="8">
    <source>
        <dbReference type="PROSITE" id="PS50850"/>
    </source>
</evidence>
<keyword evidence="10" id="KW-1185">Reference proteome</keyword>
<dbReference type="InterPro" id="IPR020846">
    <property type="entry name" value="MFS_dom"/>
</dbReference>
<evidence type="ECO:0000256" key="1">
    <source>
        <dbReference type="ARBA" id="ARBA00004141"/>
    </source>
</evidence>
<feature type="transmembrane region" description="Helical" evidence="7">
    <location>
        <begin position="12"/>
        <end position="35"/>
    </location>
</feature>
<accession>A0A6I2L8F9</accession>
<feature type="transmembrane region" description="Helical" evidence="7">
    <location>
        <begin position="472"/>
        <end position="497"/>
    </location>
</feature>
<dbReference type="InterPro" id="IPR005828">
    <property type="entry name" value="MFS_sugar_transport-like"/>
</dbReference>
<sequence length="575" mass="61269">MHLSTPENQTRYLLLVAGLGGLLYGIDVGIIAGALPYLEASAVQLWKLSSQQLGFVVAAVLLGSVLSSLTAGALAEKWGRKRLMFISGLLFSISIPVIALADGYMPLLLGRLLQGISGGLIGVVVPLYLAESLPAAVRGRGTAIFQLLLTIGLVLAAAIGLLVAHQVEQAARDTPAVLQAVQDAAWRRIFWLSLTPGLLFSAGVLWLAESPRWLIARGRPNEALQALRRTRHADEARAELTAISGQGEDSVSGQAQRDGGGLLQRRYILPFLLACLILACNQATGINSVLAYAVTILDQGGLSGSMGNVGDFALKLLNALMTVLAVVLVDRKGRKFLLMLGSGGIVVSLLAAALLFRGAEAGQADISTALNQRISANALQLDADTLHTLAGNDDYQLDIAYSYGPMTQVRSLRPGDTLRIAPPDYVEGDSVIGAAFRRLHLNPFPDMNAALQAPLQIERARIGPRPQTRHGWLVLGCLLAFIASFAVGPGVCVWLALSELMPNRIRSNGMSIALLINQFVSTVLAAAFLPVVSLHGYAPMFFFWAGCTVVYFLAATFLLPETRGKTLEEINGHFA</sequence>
<feature type="transmembrane region" description="Helical" evidence="7">
    <location>
        <begin position="142"/>
        <end position="165"/>
    </location>
</feature>
<dbReference type="EMBL" id="WKJK01000013">
    <property type="protein sequence ID" value="MRW92966.1"/>
    <property type="molecule type" value="Genomic_DNA"/>
</dbReference>
<comment type="caution">
    <text evidence="9">The sequence shown here is derived from an EMBL/GenBank/DDBJ whole genome shotgun (WGS) entry which is preliminary data.</text>
</comment>
<dbReference type="PROSITE" id="PS50850">
    <property type="entry name" value="MFS"/>
    <property type="match status" value="1"/>
</dbReference>
<dbReference type="PROSITE" id="PS00217">
    <property type="entry name" value="SUGAR_TRANSPORT_2"/>
    <property type="match status" value="1"/>
</dbReference>
<dbReference type="PRINTS" id="PR00171">
    <property type="entry name" value="SUGRTRNSPORT"/>
</dbReference>
<comment type="similarity">
    <text evidence="2">Belongs to the major facilitator superfamily. Sugar transporter (TC 2.A.1.1) family.</text>
</comment>
<evidence type="ECO:0000256" key="5">
    <source>
        <dbReference type="ARBA" id="ARBA00022989"/>
    </source>
</evidence>
<evidence type="ECO:0000313" key="10">
    <source>
        <dbReference type="Proteomes" id="UP000433309"/>
    </source>
</evidence>
<feature type="transmembrane region" description="Helical" evidence="7">
    <location>
        <begin position="541"/>
        <end position="559"/>
    </location>
</feature>
<feature type="transmembrane region" description="Helical" evidence="7">
    <location>
        <begin position="267"/>
        <end position="292"/>
    </location>
</feature>
<dbReference type="Pfam" id="PF00083">
    <property type="entry name" value="Sugar_tr"/>
    <property type="match status" value="2"/>
</dbReference>
<dbReference type="PANTHER" id="PTHR48020:SF12">
    <property type="entry name" value="PROTON MYO-INOSITOL COTRANSPORTER"/>
    <property type="match status" value="1"/>
</dbReference>
<evidence type="ECO:0000256" key="7">
    <source>
        <dbReference type="SAM" id="Phobius"/>
    </source>
</evidence>
<keyword evidence="3" id="KW-0813">Transport</keyword>
<feature type="transmembrane region" description="Helical" evidence="7">
    <location>
        <begin position="82"/>
        <end position="100"/>
    </location>
</feature>
<feature type="transmembrane region" description="Helical" evidence="7">
    <location>
        <begin position="509"/>
        <end position="529"/>
    </location>
</feature>
<dbReference type="Proteomes" id="UP000433309">
    <property type="component" value="Unassembled WGS sequence"/>
</dbReference>
<evidence type="ECO:0000256" key="2">
    <source>
        <dbReference type="ARBA" id="ARBA00010992"/>
    </source>
</evidence>
<feature type="transmembrane region" description="Helical" evidence="7">
    <location>
        <begin position="112"/>
        <end position="130"/>
    </location>
</feature>
<name>A0A6I2L8F9_9BURK</name>
<keyword evidence="4 7" id="KW-0812">Transmembrane</keyword>
<protein>
    <submittedName>
        <fullName evidence="9">MFS transporter</fullName>
    </submittedName>
</protein>
<keyword evidence="5 7" id="KW-1133">Transmembrane helix</keyword>
<dbReference type="InterPro" id="IPR050814">
    <property type="entry name" value="Myo-inositol_Transporter"/>
</dbReference>
<dbReference type="InterPro" id="IPR003663">
    <property type="entry name" value="Sugar/inositol_transpt"/>
</dbReference>
<organism evidence="9 10">
    <name type="scientific">Duganella guangzhouensis</name>
    <dbReference type="NCBI Taxonomy" id="2666084"/>
    <lineage>
        <taxon>Bacteria</taxon>
        <taxon>Pseudomonadati</taxon>
        <taxon>Pseudomonadota</taxon>
        <taxon>Betaproteobacteria</taxon>
        <taxon>Burkholderiales</taxon>
        <taxon>Oxalobacteraceae</taxon>
        <taxon>Telluria group</taxon>
        <taxon>Duganella</taxon>
    </lineage>
</organism>